<evidence type="ECO:0000313" key="1">
    <source>
        <dbReference type="EMBL" id="TXD88138.1"/>
    </source>
</evidence>
<dbReference type="OrthoDB" id="964950at2"/>
<sequence length="71" mass="8147">METLSINILNPKAKKLLKDLADLKLIKINNVSKKSDFSKLLEKLRTKSEESLSIAEITKEVEAIRTSRYEK</sequence>
<name>A0A5C6ZEA7_9FLAO</name>
<accession>A0A5C6ZEA7</accession>
<reference evidence="1 2" key="1">
    <citation type="submission" date="2019-08" db="EMBL/GenBank/DDBJ databases">
        <title>Genomes of Subsaximicrobium wynnwilliamsii strains.</title>
        <authorList>
            <person name="Bowman J.P."/>
        </authorList>
    </citation>
    <scope>NUCLEOTIDE SEQUENCE [LARGE SCALE GENOMIC DNA]</scope>
    <source>
        <strain evidence="1 2">2-80-2</strain>
    </source>
</reference>
<keyword evidence="2" id="KW-1185">Reference proteome</keyword>
<evidence type="ECO:0000313" key="2">
    <source>
        <dbReference type="Proteomes" id="UP000321578"/>
    </source>
</evidence>
<proteinExistence type="predicted"/>
<protein>
    <submittedName>
        <fullName evidence="1">Uncharacterized protein</fullName>
    </submittedName>
</protein>
<organism evidence="1 2">
    <name type="scientific">Subsaximicrobium wynnwilliamsii</name>
    <dbReference type="NCBI Taxonomy" id="291179"/>
    <lineage>
        <taxon>Bacteria</taxon>
        <taxon>Pseudomonadati</taxon>
        <taxon>Bacteroidota</taxon>
        <taxon>Flavobacteriia</taxon>
        <taxon>Flavobacteriales</taxon>
        <taxon>Flavobacteriaceae</taxon>
        <taxon>Subsaximicrobium</taxon>
    </lineage>
</organism>
<dbReference type="AlphaFoldDB" id="A0A5C6ZEA7"/>
<dbReference type="EMBL" id="VORO01000016">
    <property type="protein sequence ID" value="TXD88138.1"/>
    <property type="molecule type" value="Genomic_DNA"/>
</dbReference>
<dbReference type="Proteomes" id="UP000321578">
    <property type="component" value="Unassembled WGS sequence"/>
</dbReference>
<dbReference type="RefSeq" id="WP_147087146.1">
    <property type="nucleotide sequence ID" value="NZ_VORM01000015.1"/>
</dbReference>
<comment type="caution">
    <text evidence="1">The sequence shown here is derived from an EMBL/GenBank/DDBJ whole genome shotgun (WGS) entry which is preliminary data.</text>
</comment>
<gene>
    <name evidence="1" type="ORF">ESY86_13635</name>
</gene>